<feature type="compositionally biased region" description="Acidic residues" evidence="1">
    <location>
        <begin position="525"/>
        <end position="544"/>
    </location>
</feature>
<dbReference type="Proteomes" id="UP001465976">
    <property type="component" value="Unassembled WGS sequence"/>
</dbReference>
<dbReference type="Gene3D" id="3.40.50.2000">
    <property type="entry name" value="Glycogen Phosphorylase B"/>
    <property type="match status" value="1"/>
</dbReference>
<feature type="region of interest" description="Disordered" evidence="1">
    <location>
        <begin position="303"/>
        <end position="325"/>
    </location>
</feature>
<feature type="compositionally biased region" description="Low complexity" evidence="1">
    <location>
        <begin position="411"/>
        <end position="433"/>
    </location>
</feature>
<proteinExistence type="predicted"/>
<keyword evidence="3" id="KW-1185">Reference proteome</keyword>
<sequence length="740" mass="80940">MSSAIFVYYCSGHGYGHATRVSALTSHLLRLPAQHRPQVHIVSEAPKHVFADSIALGAQYRYADWIDPVVVQPVAYRVDRQKSVDVLKAFMKKKDVFVETERAWLAEIRARCVLSDAAFLGCLAAKAAGIPSILVTNFTFDSVYSYLSTTFIDVEQPSHQEQQLAELLLPTDIPIPHSVVEPLVRQIHDGYRHADLLLLLPGQIPIPSFSTFPPLPSPAWVDLQTHAFDDDIINSIDPSVLVRATETESDDRELDVVNDSNNGRSSTIPPLYPHIPFPPNTALHAKSSAGCFKRRVLRAPLLVRSPAAPSRDPAQEKDSVYTPEGRARLLSSIGVPENRHDPEKTKILVVSFGGQVFRRPVSGRSTPRRRSGSSSPKIKPSVSSKKAIGLGLTGVAETPELDNDFTRSHSRSSTAQSSPRPSPPMSRSSSSGSIVHAERSFTPLDHRDINPDPRPRPLRLISTGPAESGAGSPGQAMWIPGAPSPALVPSSILFSPSVPPPVDEESDDSEGEISFQVVPATPACPEEDDSETTEENFWDAEEGEDALTPSLLPDESWIAVVCGVSKEQWEKDQEGEDGGLPENFYVAPKDVYMPDLTAAADVLLGKIGYGTVAECVDSKTPVVFVPRPLFIEEHGLKLLLQQAQVPGVELTREEYEKGEWASKVNEAWIRGKTGKRARRLEELEPASVDPATQGTGSAIPTLKPRIPGMVGIERRHREGREMAMRVVQWVDECWSGVESC</sequence>
<protein>
    <recommendedName>
        <fullName evidence="4">Glycosyltransferase</fullName>
    </recommendedName>
</protein>
<feature type="compositionally biased region" description="Basic and acidic residues" evidence="1">
    <location>
        <begin position="436"/>
        <end position="455"/>
    </location>
</feature>
<dbReference type="EMBL" id="JBAHYK010002270">
    <property type="protein sequence ID" value="KAL0565423.1"/>
    <property type="molecule type" value="Genomic_DNA"/>
</dbReference>
<evidence type="ECO:0000256" key="1">
    <source>
        <dbReference type="SAM" id="MobiDB-lite"/>
    </source>
</evidence>
<feature type="region of interest" description="Disordered" evidence="1">
    <location>
        <begin position="358"/>
        <end position="474"/>
    </location>
</feature>
<dbReference type="PANTHER" id="PTHR38134:SF2">
    <property type="entry name" value="GALACTOKINASE"/>
    <property type="match status" value="1"/>
</dbReference>
<feature type="compositionally biased region" description="Low complexity" evidence="1">
    <location>
        <begin position="372"/>
        <end position="386"/>
    </location>
</feature>
<dbReference type="SUPFAM" id="SSF53756">
    <property type="entry name" value="UDP-Glycosyltransferase/glycogen phosphorylase"/>
    <property type="match status" value="1"/>
</dbReference>
<evidence type="ECO:0008006" key="4">
    <source>
        <dbReference type="Google" id="ProtNLM"/>
    </source>
</evidence>
<gene>
    <name evidence="2" type="ORF">V5O48_016597</name>
</gene>
<evidence type="ECO:0000313" key="2">
    <source>
        <dbReference type="EMBL" id="KAL0565423.1"/>
    </source>
</evidence>
<reference evidence="2 3" key="1">
    <citation type="submission" date="2024-02" db="EMBL/GenBank/DDBJ databases">
        <title>A draft genome for the cacao thread blight pathogen Marasmius crinis-equi.</title>
        <authorList>
            <person name="Cohen S.P."/>
            <person name="Baruah I.K."/>
            <person name="Amoako-Attah I."/>
            <person name="Bukari Y."/>
            <person name="Meinhardt L.W."/>
            <person name="Bailey B.A."/>
        </authorList>
    </citation>
    <scope>NUCLEOTIDE SEQUENCE [LARGE SCALE GENOMIC DNA]</scope>
    <source>
        <strain evidence="2 3">GH-76</strain>
    </source>
</reference>
<comment type="caution">
    <text evidence="2">The sequence shown here is derived from an EMBL/GenBank/DDBJ whole genome shotgun (WGS) entry which is preliminary data.</text>
</comment>
<name>A0ABR3ER90_9AGAR</name>
<accession>A0ABR3ER90</accession>
<organism evidence="2 3">
    <name type="scientific">Marasmius crinis-equi</name>
    <dbReference type="NCBI Taxonomy" id="585013"/>
    <lineage>
        <taxon>Eukaryota</taxon>
        <taxon>Fungi</taxon>
        <taxon>Dikarya</taxon>
        <taxon>Basidiomycota</taxon>
        <taxon>Agaricomycotina</taxon>
        <taxon>Agaricomycetes</taxon>
        <taxon>Agaricomycetidae</taxon>
        <taxon>Agaricales</taxon>
        <taxon>Marasmiineae</taxon>
        <taxon>Marasmiaceae</taxon>
        <taxon>Marasmius</taxon>
    </lineage>
</organism>
<dbReference type="PANTHER" id="PTHR38134">
    <property type="entry name" value="SLR1395 PROTEIN"/>
    <property type="match status" value="1"/>
</dbReference>
<dbReference type="InterPro" id="IPR053205">
    <property type="entry name" value="GHMP_kinase_L-arabinokinase"/>
</dbReference>
<evidence type="ECO:0000313" key="3">
    <source>
        <dbReference type="Proteomes" id="UP001465976"/>
    </source>
</evidence>
<feature type="region of interest" description="Disordered" evidence="1">
    <location>
        <begin position="522"/>
        <end position="544"/>
    </location>
</feature>